<evidence type="ECO:0000256" key="1">
    <source>
        <dbReference type="SAM" id="MobiDB-lite"/>
    </source>
</evidence>
<protein>
    <submittedName>
        <fullName evidence="2">Uncharacterized protein</fullName>
    </submittedName>
</protein>
<organism evidence="2 3">
    <name type="scientific">Nonomuraea roseola</name>
    <dbReference type="NCBI Taxonomy" id="46179"/>
    <lineage>
        <taxon>Bacteria</taxon>
        <taxon>Bacillati</taxon>
        <taxon>Actinomycetota</taxon>
        <taxon>Actinomycetes</taxon>
        <taxon>Streptosporangiales</taxon>
        <taxon>Streptosporangiaceae</taxon>
        <taxon>Nonomuraea</taxon>
    </lineage>
</organism>
<evidence type="ECO:0000313" key="2">
    <source>
        <dbReference type="EMBL" id="MFB9525904.1"/>
    </source>
</evidence>
<evidence type="ECO:0000313" key="3">
    <source>
        <dbReference type="Proteomes" id="UP001589646"/>
    </source>
</evidence>
<gene>
    <name evidence="2" type="ORF">ACFFRN_04655</name>
</gene>
<dbReference type="EMBL" id="JBHMCE010000002">
    <property type="protein sequence ID" value="MFB9525904.1"/>
    <property type="molecule type" value="Genomic_DNA"/>
</dbReference>
<keyword evidence="3" id="KW-1185">Reference proteome</keyword>
<feature type="compositionally biased region" description="Basic and acidic residues" evidence="1">
    <location>
        <begin position="25"/>
        <end position="40"/>
    </location>
</feature>
<name>A0ABV5PRQ2_9ACTN</name>
<comment type="caution">
    <text evidence="2">The sequence shown here is derived from an EMBL/GenBank/DDBJ whole genome shotgun (WGS) entry which is preliminary data.</text>
</comment>
<accession>A0ABV5PRQ2</accession>
<sequence>MDWAVVDLDEPSPGSRLPSGQPVRADGRVHFDGRHEPVEE</sequence>
<proteinExistence type="predicted"/>
<reference evidence="2 3" key="1">
    <citation type="submission" date="2024-09" db="EMBL/GenBank/DDBJ databases">
        <authorList>
            <person name="Sun Q."/>
            <person name="Mori K."/>
        </authorList>
    </citation>
    <scope>NUCLEOTIDE SEQUENCE [LARGE SCALE GENOMIC DNA]</scope>
    <source>
        <strain evidence="2 3">JCM 3323</strain>
    </source>
</reference>
<dbReference type="RefSeq" id="WP_346116618.1">
    <property type="nucleotide sequence ID" value="NZ_BAAAXC010000003.1"/>
</dbReference>
<dbReference type="Proteomes" id="UP001589646">
    <property type="component" value="Unassembled WGS sequence"/>
</dbReference>
<feature type="region of interest" description="Disordered" evidence="1">
    <location>
        <begin position="1"/>
        <end position="40"/>
    </location>
</feature>